<evidence type="ECO:0000256" key="8">
    <source>
        <dbReference type="ARBA" id="ARBA00022927"/>
    </source>
</evidence>
<evidence type="ECO:0000256" key="2">
    <source>
        <dbReference type="ARBA" id="ARBA00010004"/>
    </source>
</evidence>
<keyword evidence="8" id="KW-0653">Protein transport</keyword>
<dbReference type="GO" id="GO:0005886">
    <property type="term" value="C:plasma membrane"/>
    <property type="evidence" value="ECO:0007669"/>
    <property type="project" value="UniProtKB-SubCell"/>
</dbReference>
<keyword evidence="4" id="KW-0813">Transport</keyword>
<sequence>MLQYKYRFEKVLTIREQEKQQTEMAYKESVQAFEEVASKLYELLKKKEDLISFQTEKLKAGSTINEIHHFASFIDSLEKSITDVQQKVMQARTKMNWHEQKLVEKSLEVRKFEKMREKDLERFKEEQNKAEMLMMDELSSIMYSKKEVR</sequence>
<evidence type="ECO:0000256" key="3">
    <source>
        <dbReference type="ARBA" id="ARBA00020392"/>
    </source>
</evidence>
<evidence type="ECO:0000313" key="12">
    <source>
        <dbReference type="Proteomes" id="UP000030416"/>
    </source>
</evidence>
<dbReference type="GO" id="GO:0015031">
    <property type="term" value="P:protein transport"/>
    <property type="evidence" value="ECO:0007669"/>
    <property type="project" value="UniProtKB-KW"/>
</dbReference>
<gene>
    <name evidence="11" type="primary">fliJ</name>
    <name evidence="11" type="ORF">CD29_00230</name>
</gene>
<evidence type="ECO:0000313" key="11">
    <source>
        <dbReference type="EMBL" id="KGR80355.1"/>
    </source>
</evidence>
<organism evidence="11 12">
    <name type="scientific">Ureibacillus manganicus DSM 26584</name>
    <dbReference type="NCBI Taxonomy" id="1384049"/>
    <lineage>
        <taxon>Bacteria</taxon>
        <taxon>Bacillati</taxon>
        <taxon>Bacillota</taxon>
        <taxon>Bacilli</taxon>
        <taxon>Bacillales</taxon>
        <taxon>Caryophanaceae</taxon>
        <taxon>Ureibacillus</taxon>
    </lineage>
</organism>
<accession>A0A0A3IA76</accession>
<evidence type="ECO:0000256" key="10">
    <source>
        <dbReference type="ARBA" id="ARBA00023225"/>
    </source>
</evidence>
<dbReference type="Gene3D" id="1.10.287.1700">
    <property type="match status" value="1"/>
</dbReference>
<evidence type="ECO:0000256" key="6">
    <source>
        <dbReference type="ARBA" id="ARBA00022500"/>
    </source>
</evidence>
<evidence type="ECO:0000256" key="5">
    <source>
        <dbReference type="ARBA" id="ARBA00022475"/>
    </source>
</evidence>
<proteinExistence type="inferred from homology"/>
<keyword evidence="11" id="KW-0282">Flagellum</keyword>
<keyword evidence="11" id="KW-0969">Cilium</keyword>
<dbReference type="InterPro" id="IPR053716">
    <property type="entry name" value="Flag_assembly_chemotaxis_eff"/>
</dbReference>
<dbReference type="OrthoDB" id="2968361at2"/>
<dbReference type="AlphaFoldDB" id="A0A0A3IA76"/>
<dbReference type="STRING" id="1384049.CD29_00230"/>
<dbReference type="InterPro" id="IPR012823">
    <property type="entry name" value="Flagell_FliJ"/>
</dbReference>
<keyword evidence="5" id="KW-1003">Cell membrane</keyword>
<dbReference type="RefSeq" id="WP_036181576.1">
    <property type="nucleotide sequence ID" value="NZ_AVDA01000001.1"/>
</dbReference>
<dbReference type="GO" id="GO:0071973">
    <property type="term" value="P:bacterial-type flagellum-dependent cell motility"/>
    <property type="evidence" value="ECO:0007669"/>
    <property type="project" value="InterPro"/>
</dbReference>
<comment type="caution">
    <text evidence="11">The sequence shown here is derived from an EMBL/GenBank/DDBJ whole genome shotgun (WGS) entry which is preliminary data.</text>
</comment>
<keyword evidence="9" id="KW-0472">Membrane</keyword>
<name>A0A0A3IA76_9BACL</name>
<keyword evidence="6" id="KW-0145">Chemotaxis</keyword>
<comment type="similarity">
    <text evidence="2">Belongs to the FliJ family.</text>
</comment>
<dbReference type="NCBIfam" id="TIGR02473">
    <property type="entry name" value="flagell_FliJ"/>
    <property type="match status" value="1"/>
</dbReference>
<evidence type="ECO:0000256" key="9">
    <source>
        <dbReference type="ARBA" id="ARBA00023136"/>
    </source>
</evidence>
<keyword evidence="7" id="KW-1005">Bacterial flagellum biogenesis</keyword>
<comment type="subcellular location">
    <subcellularLocation>
        <location evidence="1">Cell membrane</location>
        <topology evidence="1">Peripheral membrane protein</topology>
        <orientation evidence="1">Cytoplasmic side</orientation>
    </subcellularLocation>
</comment>
<keyword evidence="11" id="KW-0966">Cell projection</keyword>
<dbReference type="Proteomes" id="UP000030416">
    <property type="component" value="Unassembled WGS sequence"/>
</dbReference>
<keyword evidence="12" id="KW-1185">Reference proteome</keyword>
<evidence type="ECO:0000256" key="4">
    <source>
        <dbReference type="ARBA" id="ARBA00022448"/>
    </source>
</evidence>
<dbReference type="EMBL" id="JPVN01000001">
    <property type="protein sequence ID" value="KGR80355.1"/>
    <property type="molecule type" value="Genomic_DNA"/>
</dbReference>
<evidence type="ECO:0000256" key="7">
    <source>
        <dbReference type="ARBA" id="ARBA00022795"/>
    </source>
</evidence>
<dbReference type="eggNOG" id="COG2882">
    <property type="taxonomic scope" value="Bacteria"/>
</dbReference>
<evidence type="ECO:0000256" key="1">
    <source>
        <dbReference type="ARBA" id="ARBA00004413"/>
    </source>
</evidence>
<dbReference type="GO" id="GO:0006935">
    <property type="term" value="P:chemotaxis"/>
    <property type="evidence" value="ECO:0007669"/>
    <property type="project" value="UniProtKB-KW"/>
</dbReference>
<dbReference type="GO" id="GO:0009288">
    <property type="term" value="C:bacterial-type flagellum"/>
    <property type="evidence" value="ECO:0007669"/>
    <property type="project" value="InterPro"/>
</dbReference>
<dbReference type="GO" id="GO:0044781">
    <property type="term" value="P:bacterial-type flagellum organization"/>
    <property type="evidence" value="ECO:0007669"/>
    <property type="project" value="UniProtKB-KW"/>
</dbReference>
<dbReference type="Pfam" id="PF02050">
    <property type="entry name" value="FliJ"/>
    <property type="match status" value="1"/>
</dbReference>
<keyword evidence="10" id="KW-1006">Bacterial flagellum protein export</keyword>
<protein>
    <recommendedName>
        <fullName evidence="3">Flagellar FliJ protein</fullName>
    </recommendedName>
</protein>
<reference evidence="11 12" key="1">
    <citation type="submission" date="2014-02" db="EMBL/GenBank/DDBJ databases">
        <title>Draft genome sequence of Lysinibacillus manganicus DSM 26584T.</title>
        <authorList>
            <person name="Zhang F."/>
            <person name="Wang G."/>
            <person name="Zhang L."/>
        </authorList>
    </citation>
    <scope>NUCLEOTIDE SEQUENCE [LARGE SCALE GENOMIC DNA]</scope>
    <source>
        <strain evidence="11 12">DSM 26584</strain>
    </source>
</reference>